<evidence type="ECO:0000259" key="2">
    <source>
        <dbReference type="Pfam" id="PF01433"/>
    </source>
</evidence>
<dbReference type="EMBL" id="CP023777">
    <property type="protein sequence ID" value="ATL49121.1"/>
    <property type="molecule type" value="Genomic_DNA"/>
</dbReference>
<dbReference type="InterPro" id="IPR014782">
    <property type="entry name" value="Peptidase_M1_dom"/>
</dbReference>
<keyword evidence="1" id="KW-0732">Signal</keyword>
<feature type="domain" description="Peptidase M1 membrane alanine aminopeptidase" evidence="2">
    <location>
        <begin position="375"/>
        <end position="527"/>
    </location>
</feature>
<dbReference type="GO" id="GO:0008237">
    <property type="term" value="F:metallopeptidase activity"/>
    <property type="evidence" value="ECO:0007669"/>
    <property type="project" value="InterPro"/>
</dbReference>
<dbReference type="AlphaFoldDB" id="A0A291QYY3"/>
<evidence type="ECO:0000256" key="1">
    <source>
        <dbReference type="SAM" id="SignalP"/>
    </source>
</evidence>
<dbReference type="RefSeq" id="WP_098195489.1">
    <property type="nucleotide sequence ID" value="NZ_CP023777.1"/>
</dbReference>
<evidence type="ECO:0000313" key="4">
    <source>
        <dbReference type="Proteomes" id="UP000220133"/>
    </source>
</evidence>
<dbReference type="Proteomes" id="UP000220133">
    <property type="component" value="Chromosome"/>
</dbReference>
<proteinExistence type="predicted"/>
<dbReference type="GO" id="GO:0008270">
    <property type="term" value="F:zinc ion binding"/>
    <property type="evidence" value="ECO:0007669"/>
    <property type="project" value="InterPro"/>
</dbReference>
<accession>A0A291QYY3</accession>
<dbReference type="CDD" id="cd09604">
    <property type="entry name" value="M1_APN_like"/>
    <property type="match status" value="1"/>
</dbReference>
<dbReference type="OrthoDB" id="9814383at2"/>
<sequence>MKIIRLSLTCAAILVFEWAAAQVKLPVPRNFQNAIHKGTRTLTGKPGDNYWVNTAKYRVDYKFDPGTRLVSGKEVITYINKSPDDLQHLTIKLFPNLYQQGAPHNSFIRPEDQFNGVQLSAVKINGNTAFNGDKTPKGTNYLLRIPPLHQGDSVEISLCFAYTLNEKSHQRTGEVEPGAYFIAYSFPRVAVYDDLDGWDRTPYLGQDEFYNDNSEFDVRITVPGDYVVWATGDLQNYESILTPAVAQRYEEAGKSDKVITVIDPKDIKNKKVTRPAATHTWHFTAKDVPDFAFATSNHYMWHSSSVIVDSTTNRRTRVDAVFNKKHKDYFDVIHYARATVHHMSHTFPKWPYPYSHETIFDGLDQMEYPMMVNDNPVTTKADAIELTVHEIFHTMFPFYMGINETKYAWMDEGWATIGEWLISPMIDSTIVDEYGIGNYSMNAGKDIDIPTIYPTTQQTSPAYFLNAYAKPAMGYLYVKEMLGEELFNKALHFYIEQWHGKHPAPIDFFLCMNIGSGKNLNWFWKKWFYETGYPDLAISKVKMMNTSQYSLIISCLGNKPVPVHLVIHFADGSREHIKKSIAVWERGNKSINITVSSPKPIEKFELTDPHVPDVNKTNNIYILSKNSQAQ</sequence>
<dbReference type="Gene3D" id="1.10.390.10">
    <property type="entry name" value="Neutral Protease Domain 2"/>
    <property type="match status" value="1"/>
</dbReference>
<dbReference type="InterPro" id="IPR027268">
    <property type="entry name" value="Peptidase_M4/M1_CTD_sf"/>
</dbReference>
<evidence type="ECO:0000313" key="3">
    <source>
        <dbReference type="EMBL" id="ATL49121.1"/>
    </source>
</evidence>
<gene>
    <name evidence="3" type="ORF">COR50_19165</name>
</gene>
<name>A0A291QYY3_9BACT</name>
<keyword evidence="4" id="KW-1185">Reference proteome</keyword>
<feature type="signal peptide" evidence="1">
    <location>
        <begin position="1"/>
        <end position="21"/>
    </location>
</feature>
<dbReference type="SUPFAM" id="SSF55486">
    <property type="entry name" value="Metalloproteases ('zincins'), catalytic domain"/>
    <property type="match status" value="1"/>
</dbReference>
<protein>
    <submittedName>
        <fullName evidence="3">Peptidase</fullName>
    </submittedName>
</protein>
<dbReference type="Pfam" id="PF01433">
    <property type="entry name" value="Peptidase_M1"/>
    <property type="match status" value="1"/>
</dbReference>
<dbReference type="KEGG" id="cbae:COR50_19165"/>
<reference evidence="3 4" key="1">
    <citation type="submission" date="2017-10" db="EMBL/GenBank/DDBJ databases">
        <title>Paenichitinophaga pekingensis gen. nov., sp. nov., isolated from activated sludge.</title>
        <authorList>
            <person name="Jin D."/>
            <person name="Kong X."/>
            <person name="Deng Y."/>
            <person name="Bai Z."/>
        </authorList>
    </citation>
    <scope>NUCLEOTIDE SEQUENCE [LARGE SCALE GENOMIC DNA]</scope>
    <source>
        <strain evidence="3 4">13</strain>
    </source>
</reference>
<feature type="chain" id="PRO_5012990926" evidence="1">
    <location>
        <begin position="22"/>
        <end position="630"/>
    </location>
</feature>
<organism evidence="3 4">
    <name type="scientific">Chitinophaga caeni</name>
    <dbReference type="NCBI Taxonomy" id="2029983"/>
    <lineage>
        <taxon>Bacteria</taxon>
        <taxon>Pseudomonadati</taxon>
        <taxon>Bacteroidota</taxon>
        <taxon>Chitinophagia</taxon>
        <taxon>Chitinophagales</taxon>
        <taxon>Chitinophagaceae</taxon>
        <taxon>Chitinophaga</taxon>
    </lineage>
</organism>